<keyword evidence="1 3" id="KW-0853">WD repeat</keyword>
<dbReference type="Gene3D" id="2.130.10.10">
    <property type="entry name" value="YVTN repeat-like/Quinoprotein amine dehydrogenase"/>
    <property type="match status" value="6"/>
</dbReference>
<dbReference type="Pfam" id="PF20703">
    <property type="entry name" value="nSTAND1"/>
    <property type="match status" value="1"/>
</dbReference>
<dbReference type="Pfam" id="PF00400">
    <property type="entry name" value="WD40"/>
    <property type="match status" value="14"/>
</dbReference>
<feature type="repeat" description="WD" evidence="3">
    <location>
        <begin position="940"/>
        <end position="981"/>
    </location>
</feature>
<dbReference type="PROSITE" id="PS50082">
    <property type="entry name" value="WD_REPEATS_2"/>
    <property type="match status" value="14"/>
</dbReference>
<dbReference type="PROSITE" id="PS00678">
    <property type="entry name" value="WD_REPEATS_1"/>
    <property type="match status" value="9"/>
</dbReference>
<dbReference type="EMBL" id="CP029159">
    <property type="protein sequence ID" value="QKM70014.1"/>
    <property type="molecule type" value="Genomic_DNA"/>
</dbReference>
<dbReference type="InterPro" id="IPR001680">
    <property type="entry name" value="WD40_rpt"/>
</dbReference>
<dbReference type="InterPro" id="IPR020472">
    <property type="entry name" value="WD40_PAC1"/>
</dbReference>
<feature type="domain" description="Novel STAND NTPase 1" evidence="5">
    <location>
        <begin position="116"/>
        <end position="490"/>
    </location>
</feature>
<feature type="repeat" description="WD" evidence="3">
    <location>
        <begin position="985"/>
        <end position="1020"/>
    </location>
</feature>
<organism evidence="6 7">
    <name type="scientific">Streptomyces tsukubensis (strain DSM 42081 / NBRC 108919 / NRRL 18488 / 9993)</name>
    <dbReference type="NCBI Taxonomy" id="1114943"/>
    <lineage>
        <taxon>Bacteria</taxon>
        <taxon>Bacillati</taxon>
        <taxon>Actinomycetota</taxon>
        <taxon>Actinomycetes</taxon>
        <taxon>Kitasatosporales</taxon>
        <taxon>Streptomycetaceae</taxon>
        <taxon>Streptomyces</taxon>
    </lineage>
</organism>
<dbReference type="SUPFAM" id="SSF50978">
    <property type="entry name" value="WD40 repeat-like"/>
    <property type="match status" value="3"/>
</dbReference>
<feature type="repeat" description="WD" evidence="3">
    <location>
        <begin position="646"/>
        <end position="667"/>
    </location>
</feature>
<feature type="repeat" description="WD" evidence="3">
    <location>
        <begin position="1040"/>
        <end position="1071"/>
    </location>
</feature>
<sequence length="1279" mass="136627">MPGTPGSAGERGGNVPRPEKPLGTQGDPVVELAAGLRRLREKAGNPPYRSLALRAHYSATTLAAAASGQKLPSLAVTLAYARACGGDPREWERRWQAAAARAKGGDASRAGLEECPYKGLAAFQETDADLFFGRERAVGELVERLARYPVVALFGASGAGKSSVLRAGLAARLGNAVVFTPGARPLAECADRIGGETGTDPDELRTRLAADPAALRRALGAAGRPLTLIVDQFEEVFTLCRDPAERDAFLAALVAAAEGDSGDVVDMRVVLGVRADFYTHCTRFPRLVAALRHSQVMLGPMTAEELGQAITRPALREGGELEDALLARLVAETEGRAGVLPLLSHALRETWARRSGTVLTLDGFHAAGGIDGALARTAESVYTALPPARQRQARELFLRLTAPGEGTEDTKRRIHRGELDDDPDTADILERLAAARLVTLGDGSVEIAHEALIRSWPRLHDWLAAHRDGMRIHRQLTDATTAWEALGRDPGSLYRGTRLSLARDWALSHPEALSARERAFLDAAVAAEDREQTAARRRTRRLRRLVALLTVLVLTATGATAVAIRAGRLATEQRNDSLSREVAAEAATLRALDPALSVQLSLAAYRLAPTREARGGLLSAFATPYATALTGRSPSIAKNPYGQTASFTSDGATLVTAEGDNTVRLWDSADPHRPREYATLSGHGAVVCGTAFSPDGQVLATVGRDSTVRLWDTAEPRRPRRLATLSVHSAPVCAVAFSPDGRLLVTAGEDATVRLWDLSVVHRPRGLALVRPGAAVRTVAFSPDGRTLTTGGPDRAVRLWDVSDRRRLRSRAALTGHTGPVLSAVYSPDGATLATTSEDGTVRLWRTARPDAPPVVLKGHLRTVYAAAFSPGGRTLATAGEDHTVRLWDLSDPARPRTRSVLTGHIAMVISVAFSPDGRTLASASQDHAVRLWDLPVPALAGHGDFVFGTAFGANGRTLVTTGQDRTARLWDVSGVRPRRSIAVLTGHTGPVYGAAFSPDGRILATTSEDLSLRLWDASNPAGTELLSVTADGVGNPEGVDFSPDGRLLATTSPDRTVRVYDVSNPARPRKKSVLFGHTDHVRAADFGPDGRLLATAGDDRTARLWDVSDPSRPRELAVLTGHTGGVRSVAVSPDGRTAATASHDRTIRLWNITDPTRPRPRATLTGHTSIVYDVAFGPDGRTLATAGDDRTARLWDVSDPSRPRELAVLTGHTDRLHHIAFSPDGTTLASTSRDGTALLWETDPDRAAARVCATAHPPITRREWSEHFPGVAYEPPCR</sequence>
<dbReference type="InterPro" id="IPR019775">
    <property type="entry name" value="WD40_repeat_CS"/>
</dbReference>
<dbReference type="SMART" id="SM00320">
    <property type="entry name" value="WD40"/>
    <property type="match status" value="14"/>
</dbReference>
<keyword evidence="7" id="KW-1185">Reference proteome</keyword>
<gene>
    <name evidence="6" type="ORF">STSU_025660</name>
</gene>
<dbReference type="InterPro" id="IPR015943">
    <property type="entry name" value="WD40/YVTN_repeat-like_dom_sf"/>
</dbReference>
<feature type="repeat" description="WD" evidence="3">
    <location>
        <begin position="725"/>
        <end position="759"/>
    </location>
</feature>
<evidence type="ECO:0000256" key="1">
    <source>
        <dbReference type="ARBA" id="ARBA00022574"/>
    </source>
</evidence>
<dbReference type="SUPFAM" id="SSF52540">
    <property type="entry name" value="P-loop containing nucleoside triphosphate hydrolases"/>
    <property type="match status" value="1"/>
</dbReference>
<dbReference type="PANTHER" id="PTHR22847">
    <property type="entry name" value="WD40 REPEAT PROTEIN"/>
    <property type="match status" value="1"/>
</dbReference>
<evidence type="ECO:0000256" key="3">
    <source>
        <dbReference type="PROSITE-ProRule" id="PRU00221"/>
    </source>
</evidence>
<evidence type="ECO:0000313" key="6">
    <source>
        <dbReference type="EMBL" id="QKM70014.1"/>
    </source>
</evidence>
<feature type="repeat" description="WD" evidence="3">
    <location>
        <begin position="1075"/>
        <end position="1116"/>
    </location>
</feature>
<reference evidence="6 7" key="1">
    <citation type="journal article" date="2012" name="J. Bacteriol.">
        <title>Draft genome of Streptomyces tsukubaensis NRRL 18488, the producer of the clinically important immunosuppressant tacrolimus (FK506).</title>
        <authorList>
            <person name="Barreiro C."/>
            <person name="Prieto C."/>
            <person name="Sola-Landa A."/>
            <person name="Solera E."/>
            <person name="Martinez-Castro M."/>
            <person name="Perez-Redondo R."/>
            <person name="Garcia-Estrada C."/>
            <person name="Aparicio J.F."/>
            <person name="Fernandez-Martinez L.T."/>
            <person name="Santos-Aberturas J."/>
            <person name="Salehi-Najafabadi Z."/>
            <person name="Rodriguez-Garcia A."/>
            <person name="Tauch A."/>
            <person name="Martin J.F."/>
        </authorList>
    </citation>
    <scope>NUCLEOTIDE SEQUENCE [LARGE SCALE GENOMIC DNA]</scope>
    <source>
        <strain evidence="7">DSM 42081 / NBRC 108919 / NRRL 18488 / 9993</strain>
    </source>
</reference>
<feature type="repeat" description="WD" evidence="3">
    <location>
        <begin position="769"/>
        <end position="810"/>
    </location>
</feature>
<evidence type="ECO:0000259" key="5">
    <source>
        <dbReference type="Pfam" id="PF20703"/>
    </source>
</evidence>
<feature type="repeat" description="WD" evidence="3">
    <location>
        <begin position="1210"/>
        <end position="1251"/>
    </location>
</feature>
<dbReference type="InterPro" id="IPR036322">
    <property type="entry name" value="WD40_repeat_dom_sf"/>
</dbReference>
<feature type="repeat" description="WD" evidence="3">
    <location>
        <begin position="857"/>
        <end position="898"/>
    </location>
</feature>
<dbReference type="AlphaFoldDB" id="A0A7G3UI22"/>
<evidence type="ECO:0000256" key="4">
    <source>
        <dbReference type="SAM" id="MobiDB-lite"/>
    </source>
</evidence>
<feature type="repeat" description="WD" evidence="3">
    <location>
        <begin position="902"/>
        <end position="935"/>
    </location>
</feature>
<dbReference type="PRINTS" id="PR00320">
    <property type="entry name" value="GPROTEINBRPT"/>
</dbReference>
<dbReference type="InterPro" id="IPR027417">
    <property type="entry name" value="P-loop_NTPase"/>
</dbReference>
<evidence type="ECO:0000256" key="2">
    <source>
        <dbReference type="ARBA" id="ARBA00022737"/>
    </source>
</evidence>
<feature type="repeat" description="WD" evidence="3">
    <location>
        <begin position="814"/>
        <end position="845"/>
    </location>
</feature>
<accession>A0A7G3UI22</accession>
<feature type="repeat" description="WD" evidence="3">
    <location>
        <begin position="1165"/>
        <end position="1206"/>
    </location>
</feature>
<feature type="repeat" description="WD" evidence="3">
    <location>
        <begin position="1120"/>
        <end position="1161"/>
    </location>
</feature>
<dbReference type="InterPro" id="IPR049052">
    <property type="entry name" value="nSTAND1"/>
</dbReference>
<feature type="region of interest" description="Disordered" evidence="4">
    <location>
        <begin position="1"/>
        <end position="28"/>
    </location>
</feature>
<evidence type="ECO:0000313" key="7">
    <source>
        <dbReference type="Proteomes" id="UP000005940"/>
    </source>
</evidence>
<dbReference type="CDD" id="cd00200">
    <property type="entry name" value="WD40"/>
    <property type="match status" value="2"/>
</dbReference>
<proteinExistence type="predicted"/>
<dbReference type="PANTHER" id="PTHR22847:SF637">
    <property type="entry name" value="WD REPEAT DOMAIN 5B"/>
    <property type="match status" value="1"/>
</dbReference>
<feature type="repeat" description="WD" evidence="3">
    <location>
        <begin position="680"/>
        <end position="721"/>
    </location>
</feature>
<keyword evidence="2" id="KW-0677">Repeat</keyword>
<dbReference type="PROSITE" id="PS50294">
    <property type="entry name" value="WD_REPEATS_REGION"/>
    <property type="match status" value="12"/>
</dbReference>
<dbReference type="Proteomes" id="UP000005940">
    <property type="component" value="Chromosome"/>
</dbReference>
<protein>
    <recommendedName>
        <fullName evidence="5">Novel STAND NTPase 1 domain-containing protein</fullName>
    </recommendedName>
</protein>
<name>A0A7G3UI22_STRT9</name>